<dbReference type="Gene3D" id="1.10.10.60">
    <property type="entry name" value="Homeodomain-like"/>
    <property type="match status" value="1"/>
</dbReference>
<dbReference type="InterPro" id="IPR018062">
    <property type="entry name" value="HTH_AraC-typ_CS"/>
</dbReference>
<organism evidence="5">
    <name type="scientific">mine drainage metagenome</name>
    <dbReference type="NCBI Taxonomy" id="410659"/>
    <lineage>
        <taxon>unclassified sequences</taxon>
        <taxon>metagenomes</taxon>
        <taxon>ecological metagenomes</taxon>
    </lineage>
</organism>
<accession>T0ZHU9</accession>
<comment type="caution">
    <text evidence="5">The sequence shown here is derived from an EMBL/GenBank/DDBJ whole genome shotgun (WGS) entry which is preliminary data.</text>
</comment>
<sequence>MGRAPVTIDAIAKDLNLSVRTLRRKLAAENTSFRSILQGQRLSRLEAIMASGARPLAALAFRLNYSDPSVLSRAFKTWTGETLTRRRRKSVRGA</sequence>
<keyword evidence="2" id="KW-0238">DNA-binding</keyword>
<evidence type="ECO:0000259" key="4">
    <source>
        <dbReference type="PROSITE" id="PS01124"/>
    </source>
</evidence>
<name>T0ZHU9_9ZZZZ</name>
<keyword evidence="3" id="KW-0804">Transcription</keyword>
<dbReference type="PANTHER" id="PTHR47894">
    <property type="entry name" value="HTH-TYPE TRANSCRIPTIONAL REGULATOR GADX"/>
    <property type="match status" value="1"/>
</dbReference>
<dbReference type="GO" id="GO:0005829">
    <property type="term" value="C:cytosol"/>
    <property type="evidence" value="ECO:0007669"/>
    <property type="project" value="TreeGrafter"/>
</dbReference>
<dbReference type="AlphaFoldDB" id="T0ZHU9"/>
<proteinExistence type="predicted"/>
<gene>
    <name evidence="5" type="ORF">B2A_09658</name>
</gene>
<evidence type="ECO:0000256" key="3">
    <source>
        <dbReference type="ARBA" id="ARBA00023163"/>
    </source>
</evidence>
<dbReference type="InterPro" id="IPR009057">
    <property type="entry name" value="Homeodomain-like_sf"/>
</dbReference>
<dbReference type="PANTHER" id="PTHR47894:SF4">
    <property type="entry name" value="HTH-TYPE TRANSCRIPTIONAL REGULATOR GADX"/>
    <property type="match status" value="1"/>
</dbReference>
<dbReference type="GO" id="GO:0000976">
    <property type="term" value="F:transcription cis-regulatory region binding"/>
    <property type="evidence" value="ECO:0007669"/>
    <property type="project" value="TreeGrafter"/>
</dbReference>
<dbReference type="EMBL" id="AUZZ01006977">
    <property type="protein sequence ID" value="EQD44268.1"/>
    <property type="molecule type" value="Genomic_DNA"/>
</dbReference>
<evidence type="ECO:0000313" key="5">
    <source>
        <dbReference type="EMBL" id="EQD44268.1"/>
    </source>
</evidence>
<dbReference type="Pfam" id="PF12833">
    <property type="entry name" value="HTH_18"/>
    <property type="match status" value="1"/>
</dbReference>
<dbReference type="SUPFAM" id="SSF46689">
    <property type="entry name" value="Homeodomain-like"/>
    <property type="match status" value="1"/>
</dbReference>
<keyword evidence="1" id="KW-0805">Transcription regulation</keyword>
<reference evidence="5" key="2">
    <citation type="journal article" date="2014" name="ISME J.">
        <title>Microbial stratification in low pH oxic and suboxic macroscopic growths along an acid mine drainage.</title>
        <authorList>
            <person name="Mendez-Garcia C."/>
            <person name="Mesa V."/>
            <person name="Sprenger R.R."/>
            <person name="Richter M."/>
            <person name="Diez M.S."/>
            <person name="Solano J."/>
            <person name="Bargiela R."/>
            <person name="Golyshina O.V."/>
            <person name="Manteca A."/>
            <person name="Ramos J.L."/>
            <person name="Gallego J.R."/>
            <person name="Llorente I."/>
            <person name="Martins Dos Santos V.A."/>
            <person name="Jensen O.N."/>
            <person name="Pelaez A.I."/>
            <person name="Sanchez J."/>
            <person name="Ferrer M."/>
        </authorList>
    </citation>
    <scope>NUCLEOTIDE SEQUENCE</scope>
</reference>
<evidence type="ECO:0000256" key="1">
    <source>
        <dbReference type="ARBA" id="ARBA00023015"/>
    </source>
</evidence>
<reference evidence="5" key="1">
    <citation type="submission" date="2013-08" db="EMBL/GenBank/DDBJ databases">
        <authorList>
            <person name="Mendez C."/>
            <person name="Richter M."/>
            <person name="Ferrer M."/>
            <person name="Sanchez J."/>
        </authorList>
    </citation>
    <scope>NUCLEOTIDE SEQUENCE</scope>
</reference>
<dbReference type="SMART" id="SM00342">
    <property type="entry name" value="HTH_ARAC"/>
    <property type="match status" value="1"/>
</dbReference>
<dbReference type="GO" id="GO:0003700">
    <property type="term" value="F:DNA-binding transcription factor activity"/>
    <property type="evidence" value="ECO:0007669"/>
    <property type="project" value="InterPro"/>
</dbReference>
<dbReference type="InterPro" id="IPR018060">
    <property type="entry name" value="HTH_AraC"/>
</dbReference>
<evidence type="ECO:0000256" key="2">
    <source>
        <dbReference type="ARBA" id="ARBA00023125"/>
    </source>
</evidence>
<dbReference type="PROSITE" id="PS01124">
    <property type="entry name" value="HTH_ARAC_FAMILY_2"/>
    <property type="match status" value="1"/>
</dbReference>
<protein>
    <submittedName>
        <fullName evidence="5">Helix-turn-helix, AraC domain protein</fullName>
    </submittedName>
</protein>
<feature type="domain" description="HTH araC/xylS-type" evidence="4">
    <location>
        <begin position="1"/>
        <end position="89"/>
    </location>
</feature>
<dbReference type="PROSITE" id="PS00041">
    <property type="entry name" value="HTH_ARAC_FAMILY_1"/>
    <property type="match status" value="1"/>
</dbReference>